<keyword evidence="3" id="KW-1185">Reference proteome</keyword>
<name>A0ABQ8FXW7_9PEZI</name>
<feature type="region of interest" description="Disordered" evidence="1">
    <location>
        <begin position="624"/>
        <end position="649"/>
    </location>
</feature>
<protein>
    <recommendedName>
        <fullName evidence="4">ParB/Sulfiredoxin domain-containing protein</fullName>
    </recommendedName>
</protein>
<feature type="region of interest" description="Disordered" evidence="1">
    <location>
        <begin position="403"/>
        <end position="422"/>
    </location>
</feature>
<organism evidence="2 3">
    <name type="scientific">Macrophomina phaseolina</name>
    <dbReference type="NCBI Taxonomy" id="35725"/>
    <lineage>
        <taxon>Eukaryota</taxon>
        <taxon>Fungi</taxon>
        <taxon>Dikarya</taxon>
        <taxon>Ascomycota</taxon>
        <taxon>Pezizomycotina</taxon>
        <taxon>Dothideomycetes</taxon>
        <taxon>Dothideomycetes incertae sedis</taxon>
        <taxon>Botryosphaeriales</taxon>
        <taxon>Botryosphaeriaceae</taxon>
        <taxon>Macrophomina</taxon>
    </lineage>
</organism>
<proteinExistence type="predicted"/>
<accession>A0ABQ8FXW7</accession>
<dbReference type="Proteomes" id="UP000774617">
    <property type="component" value="Unassembled WGS sequence"/>
</dbReference>
<sequence length="830" mass="94367">MAHTPLEELYLEERRAHFHGSAKVDLHSISMNYGQETNPDTVKRLIKIFQTQGCARLDPANHVPVLVEQSVLDQALRDANASPSDLLQQFATNLPHINFPPEYKLTCVHGHHRLLAAEAYLLPEERWWCVDLYTSDISESTRERISDAYSNFGDCSDGEKFLQICRYQDREDEEAKLRWTSRLSPNKQEILQKIQRTEWLFQALAKLTPFRGLWADFYLGQFRNILTWKCREEISRYLGEIYVVWSRITSDAPSAVELIDSHTVRQLQGRVPKYSTQDQDAVRALFENGEAFPKVAEDSQRTIILRNIFSLDTIVVSFKTFFEDVKCLEQVALTLRDLSTPGRDDSLEMSFRRIYSGSGRIPIQVAENDFREVSVGPSAAARLGYRQICLCLLRNFPQISPEHSATNKKASKRQKRVSRTATSKTNLDIHHKLANLASQIGFNSPQIQNFLKADTDSKAIRAVLYSIRPREQYAVNPAELETAVLRMKQELGIFKPKPMAVLLPEIATEAAGEPVDLRYGMPSEISQTVDRQHLYLPTLYANREYQTRREITSFGAKRFMFFNFFGRDVEVPLSAKQQSFFPENELQRTENRRYERHCSLGVPMRYQTSPKAFQDALIPTQDVERRASPVQNPDISVDDPEAGTPSLGPNLGKYQVEDYLSVIGRVPHPSGTAGPEEDISDGLERLSQDCRRNGKMAFWKLETNTFILLDDHDDIIKRFIEALGKGEVVEVGARQGFVLIVNDKIVHDSSTDVLASARTTPGLDFPGIIFLIDAPCDQELNPWQKAASFGSFQKAIHLLNGGNLIQSRKRKISDMYTSSSIYSEDGEGRD</sequence>
<reference evidence="2 3" key="1">
    <citation type="journal article" date="2021" name="Nat. Commun.">
        <title>Genetic determinants of endophytism in the Arabidopsis root mycobiome.</title>
        <authorList>
            <person name="Mesny F."/>
            <person name="Miyauchi S."/>
            <person name="Thiergart T."/>
            <person name="Pickel B."/>
            <person name="Atanasova L."/>
            <person name="Karlsson M."/>
            <person name="Huettel B."/>
            <person name="Barry K.W."/>
            <person name="Haridas S."/>
            <person name="Chen C."/>
            <person name="Bauer D."/>
            <person name="Andreopoulos W."/>
            <person name="Pangilinan J."/>
            <person name="LaButti K."/>
            <person name="Riley R."/>
            <person name="Lipzen A."/>
            <person name="Clum A."/>
            <person name="Drula E."/>
            <person name="Henrissat B."/>
            <person name="Kohler A."/>
            <person name="Grigoriev I.V."/>
            <person name="Martin F.M."/>
            <person name="Hacquard S."/>
        </authorList>
    </citation>
    <scope>NUCLEOTIDE SEQUENCE [LARGE SCALE GENOMIC DNA]</scope>
    <source>
        <strain evidence="2 3">MPI-SDFR-AT-0080</strain>
    </source>
</reference>
<gene>
    <name evidence="2" type="ORF">B0J12DRAFT_766223</name>
</gene>
<comment type="caution">
    <text evidence="2">The sequence shown here is derived from an EMBL/GenBank/DDBJ whole genome shotgun (WGS) entry which is preliminary data.</text>
</comment>
<dbReference type="EMBL" id="JAGTJR010000039">
    <property type="protein sequence ID" value="KAH7033935.1"/>
    <property type="molecule type" value="Genomic_DNA"/>
</dbReference>
<evidence type="ECO:0008006" key="4">
    <source>
        <dbReference type="Google" id="ProtNLM"/>
    </source>
</evidence>
<feature type="compositionally biased region" description="Basic residues" evidence="1">
    <location>
        <begin position="409"/>
        <end position="418"/>
    </location>
</feature>
<evidence type="ECO:0000256" key="1">
    <source>
        <dbReference type="SAM" id="MobiDB-lite"/>
    </source>
</evidence>
<evidence type="ECO:0000313" key="3">
    <source>
        <dbReference type="Proteomes" id="UP000774617"/>
    </source>
</evidence>
<dbReference type="InterPro" id="IPR022198">
    <property type="entry name" value="DUF3723"/>
</dbReference>
<evidence type="ECO:0000313" key="2">
    <source>
        <dbReference type="EMBL" id="KAH7033935.1"/>
    </source>
</evidence>
<dbReference type="Pfam" id="PF12520">
    <property type="entry name" value="DUF3723"/>
    <property type="match status" value="1"/>
</dbReference>